<dbReference type="PANTHER" id="PTHR43032">
    <property type="entry name" value="PROTEIN-METHIONINE-SULFOXIDE REDUCTASE"/>
    <property type="match status" value="1"/>
</dbReference>
<feature type="domain" description="Oxidoreductase molybdopterin-binding" evidence="2">
    <location>
        <begin position="37"/>
        <end position="185"/>
    </location>
</feature>
<accession>A0ABV5E8B4</accession>
<reference evidence="3 4" key="1">
    <citation type="submission" date="2024-01" db="EMBL/GenBank/DDBJ databases">
        <title>Genome mining of biosynthetic gene clusters to explore secondary metabolites of Streptomyces sp.</title>
        <authorList>
            <person name="Baig A."/>
            <person name="Ajitkumar Shintre N."/>
            <person name="Kumar H."/>
            <person name="Anbarasu A."/>
            <person name="Ramaiah S."/>
        </authorList>
    </citation>
    <scope>NUCLEOTIDE SEQUENCE [LARGE SCALE GENOMIC DNA]</scope>
    <source>
        <strain evidence="3 4">A57</strain>
    </source>
</reference>
<sequence>MRGVTFSPGFEGRARGIQDRLPPGQYPTESFPVLSAGPTPQVDTDTWSFTVSDETGRSRSWSWDEMRALPQEEPTVDIHCVTRWSKFDTTWQGVPVDVFLDAFLEDAGTAAEFVVAESYDGYTTDLPLEDVTGGKAWLAHTFDGFALSADHGGPARLVIPHLYFWKSAKWVKALRLTLDDEPGFWETAGYHGYGDPWREQRYWSD</sequence>
<organism evidence="3 4">
    <name type="scientific">Streptomyces broussonetiae</name>
    <dbReference type="NCBI Taxonomy" id="2686304"/>
    <lineage>
        <taxon>Bacteria</taxon>
        <taxon>Bacillati</taxon>
        <taxon>Actinomycetota</taxon>
        <taxon>Actinomycetes</taxon>
        <taxon>Kitasatosporales</taxon>
        <taxon>Streptomycetaceae</taxon>
        <taxon>Streptomyces</taxon>
    </lineage>
</organism>
<keyword evidence="4" id="KW-1185">Reference proteome</keyword>
<dbReference type="SUPFAM" id="SSF56524">
    <property type="entry name" value="Oxidoreductase molybdopterin-binding domain"/>
    <property type="match status" value="1"/>
</dbReference>
<dbReference type="RefSeq" id="WP_376731960.1">
    <property type="nucleotide sequence ID" value="NZ_JAYMRP010000006.1"/>
</dbReference>
<dbReference type="InterPro" id="IPR000572">
    <property type="entry name" value="OxRdtase_Mopterin-bd_dom"/>
</dbReference>
<dbReference type="Gene3D" id="3.90.420.10">
    <property type="entry name" value="Oxidoreductase, molybdopterin-binding domain"/>
    <property type="match status" value="1"/>
</dbReference>
<feature type="region of interest" description="Disordered" evidence="1">
    <location>
        <begin position="1"/>
        <end position="44"/>
    </location>
</feature>
<evidence type="ECO:0000313" key="4">
    <source>
        <dbReference type="Proteomes" id="UP001585080"/>
    </source>
</evidence>
<dbReference type="Pfam" id="PF00174">
    <property type="entry name" value="Oxidored_molyb"/>
    <property type="match status" value="1"/>
</dbReference>
<name>A0ABV5E8B4_9ACTN</name>
<proteinExistence type="predicted"/>
<evidence type="ECO:0000259" key="2">
    <source>
        <dbReference type="Pfam" id="PF00174"/>
    </source>
</evidence>
<comment type="caution">
    <text evidence="3">The sequence shown here is derived from an EMBL/GenBank/DDBJ whole genome shotgun (WGS) entry which is preliminary data.</text>
</comment>
<dbReference type="Proteomes" id="UP001585080">
    <property type="component" value="Unassembled WGS sequence"/>
</dbReference>
<dbReference type="PANTHER" id="PTHR43032:SF4">
    <property type="entry name" value="OXIDOREDUCTASE MOLYBDOPTERIN-BINDING DOMAIN-CONTAINING PROTEIN"/>
    <property type="match status" value="1"/>
</dbReference>
<evidence type="ECO:0000313" key="3">
    <source>
        <dbReference type="EMBL" id="MFB8773093.1"/>
    </source>
</evidence>
<dbReference type="InterPro" id="IPR036374">
    <property type="entry name" value="OxRdtase_Mopterin-bd_sf"/>
</dbReference>
<dbReference type="EMBL" id="JAYMRP010000006">
    <property type="protein sequence ID" value="MFB8773093.1"/>
    <property type="molecule type" value="Genomic_DNA"/>
</dbReference>
<protein>
    <submittedName>
        <fullName evidence="3">Molybdopterin-dependent oxidoreductase</fullName>
    </submittedName>
</protein>
<gene>
    <name evidence="3" type="ORF">VSS16_10170</name>
</gene>
<evidence type="ECO:0000256" key="1">
    <source>
        <dbReference type="SAM" id="MobiDB-lite"/>
    </source>
</evidence>